<feature type="transmembrane region" description="Helical" evidence="6">
    <location>
        <begin position="131"/>
        <end position="150"/>
    </location>
</feature>
<dbReference type="InterPro" id="IPR051533">
    <property type="entry name" value="WaaL-like"/>
</dbReference>
<gene>
    <name evidence="8" type="ORF">A3C16_04825</name>
</gene>
<dbReference type="PANTHER" id="PTHR37422">
    <property type="entry name" value="TEICHURONIC ACID BIOSYNTHESIS PROTEIN TUAE"/>
    <property type="match status" value="1"/>
</dbReference>
<evidence type="ECO:0000256" key="5">
    <source>
        <dbReference type="PROSITE-ProRule" id="PRU00339"/>
    </source>
</evidence>
<feature type="transmembrane region" description="Helical" evidence="6">
    <location>
        <begin position="12"/>
        <end position="36"/>
    </location>
</feature>
<feature type="domain" description="O-antigen ligase-related" evidence="7">
    <location>
        <begin position="205"/>
        <end position="365"/>
    </location>
</feature>
<dbReference type="InterPro" id="IPR011990">
    <property type="entry name" value="TPR-like_helical_dom_sf"/>
</dbReference>
<feature type="transmembrane region" description="Helical" evidence="6">
    <location>
        <begin position="352"/>
        <end position="375"/>
    </location>
</feature>
<feature type="transmembrane region" description="Helical" evidence="6">
    <location>
        <begin position="457"/>
        <end position="478"/>
    </location>
</feature>
<evidence type="ECO:0000313" key="8">
    <source>
        <dbReference type="EMBL" id="OHA02107.1"/>
    </source>
</evidence>
<dbReference type="PROSITE" id="PS50005">
    <property type="entry name" value="TPR"/>
    <property type="match status" value="2"/>
</dbReference>
<feature type="transmembrane region" description="Helical" evidence="6">
    <location>
        <begin position="42"/>
        <end position="62"/>
    </location>
</feature>
<dbReference type="GO" id="GO:0016020">
    <property type="term" value="C:membrane"/>
    <property type="evidence" value="ECO:0007669"/>
    <property type="project" value="UniProtKB-SubCell"/>
</dbReference>
<sequence>MTYLGLKTAYLWAIKGLLFVVPFLPLYISSSMLFPFITGRNFTFRILVEAAFFLWMALAALAPEYRPKLTKLNSAVFAFIVIVFTADLLGVHIGRSFWSNYERMEGFWTIVHVVMYYFVLAGVFKTRKDWLVFFNLMCAGAFLVGIYAFFQRLGYFISIQGGARVDGTIGNPAYLAAYLLLACIIVGIVAFRVSNFRLRLAYGALAAFFLLVMYLSATRGAALALFVAALLFGVLYIVGVRAASARGRTIKAAIGAGLLLVVLAPFLLYQARDWAWVKADPALSRFANISLQEKTVRSRFMIWGIAWQGVKARPILGWGQENFNIVFARYFDPRLYDQEPWFDRAHNIVFDWMIHTGILGLLSYLSLFAAALHLLWKRWRADRAHPYEPIIIGVGLVAYFLQNIFVFDNLNTYMLFFAVLAYVNGFDVGGSFDAGIPQEARTKNDRLEAYATQARRIPRSLSVFVAGAVVFLIAAYAVNIKPILQGRALISALRVQAQNAPITIAREYFNTALAYNTPTGTSEVREQLAQSAYRYFENKDMKEEDRREYALFAIGEIEKQVRDQPLDMKYLQFIASLYISFASIDQTYPAKAEAALLKATEMSPTKQQTYYTLAQLYMNMGQMDKAVDVGRNVVLLEPANVEAQTVFVMLTILSGKGDLDAALAELERAIDSSDRGDYHRFNTYPRIIAALGPKKDYVRIITLYERLILLNPDNPQYHASIGTAYYAIGKKDDARAQVREAIRLDPTNYRDQGEQFLKIIDAGGPLP</sequence>
<dbReference type="Pfam" id="PF04932">
    <property type="entry name" value="Wzy_C"/>
    <property type="match status" value="1"/>
</dbReference>
<feature type="transmembrane region" description="Helical" evidence="6">
    <location>
        <begin position="106"/>
        <end position="124"/>
    </location>
</feature>
<feature type="transmembrane region" description="Helical" evidence="6">
    <location>
        <begin position="173"/>
        <end position="193"/>
    </location>
</feature>
<proteinExistence type="predicted"/>
<dbReference type="InterPro" id="IPR019734">
    <property type="entry name" value="TPR_rpt"/>
</dbReference>
<dbReference type="Gene3D" id="1.25.40.10">
    <property type="entry name" value="Tetratricopeptide repeat domain"/>
    <property type="match status" value="2"/>
</dbReference>
<feature type="transmembrane region" description="Helical" evidence="6">
    <location>
        <begin position="252"/>
        <end position="271"/>
    </location>
</feature>
<dbReference type="Pfam" id="PF13181">
    <property type="entry name" value="TPR_8"/>
    <property type="match status" value="1"/>
</dbReference>
<organism evidence="8 9">
    <name type="scientific">Candidatus Sungbacteria bacterium RIFCSPHIGHO2_02_FULL_51_29</name>
    <dbReference type="NCBI Taxonomy" id="1802273"/>
    <lineage>
        <taxon>Bacteria</taxon>
        <taxon>Candidatus Sungiibacteriota</taxon>
    </lineage>
</organism>
<dbReference type="EMBL" id="MHQL01000045">
    <property type="protein sequence ID" value="OHA02107.1"/>
    <property type="molecule type" value="Genomic_DNA"/>
</dbReference>
<dbReference type="AlphaFoldDB" id="A0A1G2KRN8"/>
<dbReference type="Proteomes" id="UP000177811">
    <property type="component" value="Unassembled WGS sequence"/>
</dbReference>
<feature type="transmembrane region" description="Helical" evidence="6">
    <location>
        <begin position="387"/>
        <end position="407"/>
    </location>
</feature>
<name>A0A1G2KRN8_9BACT</name>
<dbReference type="SMART" id="SM00028">
    <property type="entry name" value="TPR"/>
    <property type="match status" value="2"/>
</dbReference>
<feature type="transmembrane region" description="Helical" evidence="6">
    <location>
        <begin position="413"/>
        <end position="436"/>
    </location>
</feature>
<feature type="transmembrane region" description="Helical" evidence="6">
    <location>
        <begin position="74"/>
        <end position="94"/>
    </location>
</feature>
<evidence type="ECO:0000256" key="4">
    <source>
        <dbReference type="ARBA" id="ARBA00023136"/>
    </source>
</evidence>
<evidence type="ECO:0000256" key="1">
    <source>
        <dbReference type="ARBA" id="ARBA00004141"/>
    </source>
</evidence>
<protein>
    <recommendedName>
        <fullName evidence="7">O-antigen ligase-related domain-containing protein</fullName>
    </recommendedName>
</protein>
<accession>A0A1G2KRN8</accession>
<keyword evidence="2 6" id="KW-0812">Transmembrane</keyword>
<evidence type="ECO:0000256" key="6">
    <source>
        <dbReference type="SAM" id="Phobius"/>
    </source>
</evidence>
<dbReference type="SUPFAM" id="SSF48452">
    <property type="entry name" value="TPR-like"/>
    <property type="match status" value="1"/>
</dbReference>
<feature type="transmembrane region" description="Helical" evidence="6">
    <location>
        <begin position="200"/>
        <end position="217"/>
    </location>
</feature>
<keyword evidence="4 6" id="KW-0472">Membrane</keyword>
<evidence type="ECO:0000313" key="9">
    <source>
        <dbReference type="Proteomes" id="UP000177811"/>
    </source>
</evidence>
<keyword evidence="5" id="KW-0802">TPR repeat</keyword>
<feature type="transmembrane region" description="Helical" evidence="6">
    <location>
        <begin position="223"/>
        <end position="240"/>
    </location>
</feature>
<dbReference type="PANTHER" id="PTHR37422:SF13">
    <property type="entry name" value="LIPOPOLYSACCHARIDE BIOSYNTHESIS PROTEIN PA4999-RELATED"/>
    <property type="match status" value="1"/>
</dbReference>
<comment type="subcellular location">
    <subcellularLocation>
        <location evidence="1">Membrane</location>
        <topology evidence="1">Multi-pass membrane protein</topology>
    </subcellularLocation>
</comment>
<dbReference type="Pfam" id="PF13432">
    <property type="entry name" value="TPR_16"/>
    <property type="match status" value="1"/>
</dbReference>
<comment type="caution">
    <text evidence="8">The sequence shown here is derived from an EMBL/GenBank/DDBJ whole genome shotgun (WGS) entry which is preliminary data.</text>
</comment>
<feature type="repeat" description="TPR" evidence="5">
    <location>
        <begin position="607"/>
        <end position="640"/>
    </location>
</feature>
<evidence type="ECO:0000256" key="2">
    <source>
        <dbReference type="ARBA" id="ARBA00022692"/>
    </source>
</evidence>
<keyword evidence="3 6" id="KW-1133">Transmembrane helix</keyword>
<evidence type="ECO:0000259" key="7">
    <source>
        <dbReference type="Pfam" id="PF04932"/>
    </source>
</evidence>
<reference evidence="8 9" key="1">
    <citation type="journal article" date="2016" name="Nat. Commun.">
        <title>Thousands of microbial genomes shed light on interconnected biogeochemical processes in an aquifer system.</title>
        <authorList>
            <person name="Anantharaman K."/>
            <person name="Brown C.T."/>
            <person name="Hug L.A."/>
            <person name="Sharon I."/>
            <person name="Castelle C.J."/>
            <person name="Probst A.J."/>
            <person name="Thomas B.C."/>
            <person name="Singh A."/>
            <person name="Wilkins M.J."/>
            <person name="Karaoz U."/>
            <person name="Brodie E.L."/>
            <person name="Williams K.H."/>
            <person name="Hubbard S.S."/>
            <person name="Banfield J.F."/>
        </authorList>
    </citation>
    <scope>NUCLEOTIDE SEQUENCE [LARGE SCALE GENOMIC DNA]</scope>
</reference>
<dbReference type="InterPro" id="IPR007016">
    <property type="entry name" value="O-antigen_ligase-rel_domated"/>
</dbReference>
<feature type="repeat" description="TPR" evidence="5">
    <location>
        <begin position="715"/>
        <end position="748"/>
    </location>
</feature>
<evidence type="ECO:0000256" key="3">
    <source>
        <dbReference type="ARBA" id="ARBA00022989"/>
    </source>
</evidence>